<dbReference type="Proteomes" id="UP001158576">
    <property type="component" value="Chromosome 2"/>
</dbReference>
<keyword evidence="3" id="KW-1185">Reference proteome</keyword>
<dbReference type="Pfam" id="PF00581">
    <property type="entry name" value="Rhodanese"/>
    <property type="match status" value="1"/>
</dbReference>
<dbReference type="Gene3D" id="3.40.250.10">
    <property type="entry name" value="Rhodanese-like domain"/>
    <property type="match status" value="1"/>
</dbReference>
<dbReference type="InterPro" id="IPR036873">
    <property type="entry name" value="Rhodanese-like_dom_sf"/>
</dbReference>
<organism evidence="2 3">
    <name type="scientific">Oikopleura dioica</name>
    <name type="common">Tunicate</name>
    <dbReference type="NCBI Taxonomy" id="34765"/>
    <lineage>
        <taxon>Eukaryota</taxon>
        <taxon>Metazoa</taxon>
        <taxon>Chordata</taxon>
        <taxon>Tunicata</taxon>
        <taxon>Appendicularia</taxon>
        <taxon>Copelata</taxon>
        <taxon>Oikopleuridae</taxon>
        <taxon>Oikopleura</taxon>
    </lineage>
</organism>
<dbReference type="PROSITE" id="PS50206">
    <property type="entry name" value="RHODANESE_3"/>
    <property type="match status" value="1"/>
</dbReference>
<dbReference type="PANTHER" id="PTHR44086:SF10">
    <property type="entry name" value="THIOSULFATE SULFURTRANSFERASE_RHODANESE-LIKE DOMAIN-CONTAINING PROTEIN 3"/>
    <property type="match status" value="1"/>
</dbReference>
<feature type="domain" description="Rhodanese" evidence="1">
    <location>
        <begin position="27"/>
        <end position="131"/>
    </location>
</feature>
<protein>
    <submittedName>
        <fullName evidence="2">Oidioi.mRNA.OKI2018_I69.chr2.g5672.t1.cds</fullName>
    </submittedName>
</protein>
<dbReference type="InterPro" id="IPR001763">
    <property type="entry name" value="Rhodanese-like_dom"/>
</dbReference>
<gene>
    <name evidence="2" type="ORF">OKIOD_LOCUS14437</name>
</gene>
<proteinExistence type="predicted"/>
<evidence type="ECO:0000313" key="2">
    <source>
        <dbReference type="EMBL" id="CAG5111356.1"/>
    </source>
</evidence>
<reference evidence="2 3" key="1">
    <citation type="submission" date="2021-04" db="EMBL/GenBank/DDBJ databases">
        <authorList>
            <person name="Bliznina A."/>
        </authorList>
    </citation>
    <scope>NUCLEOTIDE SEQUENCE [LARGE SCALE GENOMIC DNA]</scope>
</reference>
<evidence type="ECO:0000259" key="1">
    <source>
        <dbReference type="PROSITE" id="PS50206"/>
    </source>
</evidence>
<evidence type="ECO:0000313" key="3">
    <source>
        <dbReference type="Proteomes" id="UP001158576"/>
    </source>
</evidence>
<dbReference type="EMBL" id="OU015567">
    <property type="protein sequence ID" value="CAG5111356.1"/>
    <property type="molecule type" value="Genomic_DNA"/>
</dbReference>
<sequence length="143" mass="16501">MLRAVRPALIRRSLTNIDKAEFVKLSVDPNVVVIDVRDINEVKGGTIPAANWNHIALGEFPDLEGLNDKNFELLFDFPKPKDDQKVVFYCMSGRRSHRAAHLWETFFNSQNGYNYTGGWKEWNESWGEVEWKKWSQATGFPLA</sequence>
<dbReference type="PANTHER" id="PTHR44086">
    <property type="entry name" value="THIOSULFATE SULFURTRANSFERASE RDL2, MITOCHONDRIAL-RELATED"/>
    <property type="match status" value="1"/>
</dbReference>
<accession>A0ABN7T160</accession>
<dbReference type="SUPFAM" id="SSF52821">
    <property type="entry name" value="Rhodanese/Cell cycle control phosphatase"/>
    <property type="match status" value="1"/>
</dbReference>
<dbReference type="SMART" id="SM00450">
    <property type="entry name" value="RHOD"/>
    <property type="match status" value="1"/>
</dbReference>
<name>A0ABN7T160_OIKDI</name>